<keyword evidence="2" id="KW-0645">Protease</keyword>
<dbReference type="OrthoDB" id="9781032at2"/>
<dbReference type="GO" id="GO:0046657">
    <property type="term" value="P:folic acid catabolic process"/>
    <property type="evidence" value="ECO:0007669"/>
    <property type="project" value="TreeGrafter"/>
</dbReference>
<dbReference type="Pfam" id="PF07687">
    <property type="entry name" value="M20_dimer"/>
    <property type="match status" value="1"/>
</dbReference>
<dbReference type="GO" id="GO:0005737">
    <property type="term" value="C:cytoplasm"/>
    <property type="evidence" value="ECO:0007669"/>
    <property type="project" value="TreeGrafter"/>
</dbReference>
<dbReference type="SUPFAM" id="SSF55031">
    <property type="entry name" value="Bacterial exopeptidase dimerisation domain"/>
    <property type="match status" value="1"/>
</dbReference>
<dbReference type="InterPro" id="IPR036264">
    <property type="entry name" value="Bact_exopeptidase_dim_dom"/>
</dbReference>
<evidence type="ECO:0000313" key="2">
    <source>
        <dbReference type="EMBL" id="AXY26736.1"/>
    </source>
</evidence>
<organism evidence="2 3">
    <name type="scientific">Suicoccus acidiformans</name>
    <dbReference type="NCBI Taxonomy" id="2036206"/>
    <lineage>
        <taxon>Bacteria</taxon>
        <taxon>Bacillati</taxon>
        <taxon>Bacillota</taxon>
        <taxon>Bacilli</taxon>
        <taxon>Lactobacillales</taxon>
        <taxon>Aerococcaceae</taxon>
        <taxon>Suicoccus</taxon>
    </lineage>
</organism>
<evidence type="ECO:0000259" key="1">
    <source>
        <dbReference type="Pfam" id="PF07687"/>
    </source>
</evidence>
<keyword evidence="2" id="KW-0121">Carboxypeptidase</keyword>
<name>A0A347WNS9_9LACT</name>
<dbReference type="Pfam" id="PF01546">
    <property type="entry name" value="Peptidase_M20"/>
    <property type="match status" value="1"/>
</dbReference>
<evidence type="ECO:0000313" key="3">
    <source>
        <dbReference type="Proteomes" id="UP000263232"/>
    </source>
</evidence>
<dbReference type="PANTHER" id="PTHR30575">
    <property type="entry name" value="PEPTIDASE M20"/>
    <property type="match status" value="1"/>
</dbReference>
<dbReference type="SUPFAM" id="SSF53187">
    <property type="entry name" value="Zn-dependent exopeptidases"/>
    <property type="match status" value="1"/>
</dbReference>
<dbReference type="InterPro" id="IPR002933">
    <property type="entry name" value="Peptidase_M20"/>
</dbReference>
<dbReference type="GO" id="GO:0004180">
    <property type="term" value="F:carboxypeptidase activity"/>
    <property type="evidence" value="ECO:0007669"/>
    <property type="project" value="UniProtKB-KW"/>
</dbReference>
<dbReference type="KEGG" id="abae:CL176_06935"/>
<dbReference type="Gene3D" id="3.40.630.10">
    <property type="entry name" value="Zn peptidases"/>
    <property type="match status" value="1"/>
</dbReference>
<keyword evidence="3" id="KW-1185">Reference proteome</keyword>
<sequence>MQDIAADLFAHPELGYKEFYTKSRVEDFIHDVTPETEIHYFSTTGMRVNLNTGQKMTLAFVAELDAVKVPGHFQADPETGAAHACGHFTQVTTALSLYGYLTEDKRYQYYDFNFAFIFVPAEEFIDLEYRQSLIDEGVITYMGGKPEAMKLGVFDDVDFAMCVHTIGGAEEKLVEINCDLAGFLYKHYRFEGKASHAGWDPFSGVNAYSMSTLFNTGLGLMRQQLREDVYVRINPVIDHGNFSTNVIPDEVQVGSDLRTVDVEYMKVVAERMDKVAKGAAYALEGKVQIQTQMGYLPFVQARYLSNFVREAFQAQDTIPHWLEDRGAVAAAGDIGDLSYMIPSIQISYGGFTGTIHGNDLRMVDEPFVLQEFPEFLVSVLDQMNGRIDPDQLYRRSYDDYATYIQSIVHEGETHEE</sequence>
<keyword evidence="2" id="KW-0378">Hydrolase</keyword>
<dbReference type="EMBL" id="CP023434">
    <property type="protein sequence ID" value="AXY26736.1"/>
    <property type="molecule type" value="Genomic_DNA"/>
</dbReference>
<dbReference type="GO" id="GO:0016805">
    <property type="term" value="F:dipeptidase activity"/>
    <property type="evidence" value="ECO:0007669"/>
    <property type="project" value="TreeGrafter"/>
</dbReference>
<reference evidence="2 3" key="1">
    <citation type="submission" date="2017-09" db="EMBL/GenBank/DDBJ databases">
        <title>Complete genome sequence of Oxytococcus suis strain ZY16052.</title>
        <authorList>
            <person name="Li F."/>
        </authorList>
    </citation>
    <scope>NUCLEOTIDE SEQUENCE [LARGE SCALE GENOMIC DNA]</scope>
    <source>
        <strain evidence="2 3">ZY16052</strain>
    </source>
</reference>
<dbReference type="GO" id="GO:0071713">
    <property type="term" value="F:para-aminobenzoyl-glutamate hydrolase activity"/>
    <property type="evidence" value="ECO:0007669"/>
    <property type="project" value="TreeGrafter"/>
</dbReference>
<dbReference type="Gene3D" id="3.30.70.360">
    <property type="match status" value="1"/>
</dbReference>
<proteinExistence type="predicted"/>
<dbReference type="InterPro" id="IPR011650">
    <property type="entry name" value="Peptidase_M20_dimer"/>
</dbReference>
<protein>
    <submittedName>
        <fullName evidence="2">Carboxypeptidase</fullName>
    </submittedName>
</protein>
<dbReference type="InterPro" id="IPR052030">
    <property type="entry name" value="Peptidase_M20/M20A_hydrolases"/>
</dbReference>
<dbReference type="Proteomes" id="UP000263232">
    <property type="component" value="Chromosome"/>
</dbReference>
<dbReference type="AlphaFoldDB" id="A0A347WNS9"/>
<accession>A0A347WNS9</accession>
<gene>
    <name evidence="2" type="ORF">CL176_06935</name>
</gene>
<feature type="domain" description="Peptidase M20 dimerisation" evidence="1">
    <location>
        <begin position="184"/>
        <end position="279"/>
    </location>
</feature>
<dbReference type="PANTHER" id="PTHR30575:SF3">
    <property type="entry name" value="PEPTIDASE M20 DIMERISATION DOMAIN-CONTAINING PROTEIN"/>
    <property type="match status" value="1"/>
</dbReference>